<dbReference type="RefSeq" id="WP_136078680.1">
    <property type="nucleotide sequence ID" value="NZ_CAAHFG010000001.1"/>
</dbReference>
<dbReference type="Pfam" id="PF17963">
    <property type="entry name" value="Big_9"/>
    <property type="match status" value="1"/>
</dbReference>
<dbReference type="EMBL" id="CAAHFG010000001">
    <property type="protein sequence ID" value="VGO13066.1"/>
    <property type="molecule type" value="Genomic_DNA"/>
</dbReference>
<organism evidence="3 4">
    <name type="scientific">Pontiella desulfatans</name>
    <dbReference type="NCBI Taxonomy" id="2750659"/>
    <lineage>
        <taxon>Bacteria</taxon>
        <taxon>Pseudomonadati</taxon>
        <taxon>Kiritimatiellota</taxon>
        <taxon>Kiritimatiellia</taxon>
        <taxon>Kiritimatiellales</taxon>
        <taxon>Pontiellaceae</taxon>
        <taxon>Pontiella</taxon>
    </lineage>
</organism>
<proteinExistence type="predicted"/>
<evidence type="ECO:0000256" key="1">
    <source>
        <dbReference type="SAM" id="MobiDB-lite"/>
    </source>
</evidence>
<keyword evidence="4" id="KW-1185">Reference proteome</keyword>
<dbReference type="Gene3D" id="2.60.40.3440">
    <property type="match status" value="1"/>
</dbReference>
<dbReference type="AlphaFoldDB" id="A0A6C2U0Z9"/>
<accession>A0A6C2U0Z9</accession>
<feature type="chain" id="PRO_5025337298" description="P/Homo B domain-containing protein" evidence="2">
    <location>
        <begin position="21"/>
        <end position="667"/>
    </location>
</feature>
<evidence type="ECO:0000256" key="2">
    <source>
        <dbReference type="SAM" id="SignalP"/>
    </source>
</evidence>
<sequence length="667" mass="71213">MKKRLIGVVLLAFITGSLNAAGPANLSVGWGRAMTPGDPVEDLPAAWGAYLVETSNVPGFAQDITVTGYDITFTLSIEAANASLINGDGTTGLINSRVTGEDICILGGSSDIRTDARDPGESDDEGLRLILSASGSGVTNLTDLSLDFLRVRRFSTENGPNGQITFYDGTNRTGNSFIGTNTHDEFLGDFVYTDHPVLTNEYTLTELTPLSTNNIGGIGDGSWVMELYATDALTNSTFSLGDIKVNFSLAHYENTAPEADDLDLETPIDTALDITLRAYDFEQGPLTYVILDQPTSGIVTGTTPNVTYVPDTGFTGNDSFTFTASDGGLSSTGTVSITVTPEYHYMAFGEDYYSEGGIPWNFETAATNSTSHTTNGITFTVTLVSANESGSYKVYNRNTGNDISITEGNRSDRIDPRSAGPADDEGLRMTVSVAGEGVSNLTEIALDEIVLRRFSTGTEIVHYYDGPNGTGTPYPTTHAAAAVSGNELFSAGGLTPLSLANAGGAGNGSWLLEMWCRTDGQDFNLGDVKLRYALKSTSGTTFADWAAGWGVNIGTQTNDYEPDGMDNLMEYALGGNPTNEDAATVLPAYGILDDGSNWFYHIHTERTDDSTLSFTVDMKTDLVADSGWTTNGLIFTGESPVVDHFKSVTNRTDIDSAEFIRMKVEQN</sequence>
<feature type="signal peptide" evidence="2">
    <location>
        <begin position="1"/>
        <end position="20"/>
    </location>
</feature>
<dbReference type="Proteomes" id="UP000366872">
    <property type="component" value="Unassembled WGS sequence"/>
</dbReference>
<evidence type="ECO:0000313" key="4">
    <source>
        <dbReference type="Proteomes" id="UP000366872"/>
    </source>
</evidence>
<evidence type="ECO:0000313" key="3">
    <source>
        <dbReference type="EMBL" id="VGO13066.1"/>
    </source>
</evidence>
<keyword evidence="2" id="KW-0732">Signal</keyword>
<evidence type="ECO:0008006" key="5">
    <source>
        <dbReference type="Google" id="ProtNLM"/>
    </source>
</evidence>
<reference evidence="3 4" key="1">
    <citation type="submission" date="2019-04" db="EMBL/GenBank/DDBJ databases">
        <authorList>
            <person name="Van Vliet M D."/>
        </authorList>
    </citation>
    <scope>NUCLEOTIDE SEQUENCE [LARGE SCALE GENOMIC DNA]</scope>
    <source>
        <strain evidence="3 4">F1</strain>
    </source>
</reference>
<gene>
    <name evidence="3" type="ORF">PDESU_01620</name>
</gene>
<feature type="region of interest" description="Disordered" evidence="1">
    <location>
        <begin position="405"/>
        <end position="425"/>
    </location>
</feature>
<protein>
    <recommendedName>
        <fullName evidence="5">P/Homo B domain-containing protein</fullName>
    </recommendedName>
</protein>
<name>A0A6C2U0Z9_PONDE</name>